<dbReference type="InterPro" id="IPR014529">
    <property type="entry name" value="UCP026631"/>
</dbReference>
<dbReference type="AlphaFoldDB" id="A0AAC9NKJ9"/>
<dbReference type="Proteomes" id="UP000182945">
    <property type="component" value="Chromosome"/>
</dbReference>
<feature type="domain" description="YdbS-like PH" evidence="2">
    <location>
        <begin position="256"/>
        <end position="333"/>
    </location>
</feature>
<reference evidence="3 4" key="1">
    <citation type="submission" date="2016-11" db="EMBL/GenBank/DDBJ databases">
        <title>Complete genome sequencing of Virgibacillus halodenitrificans PDB-F2.</title>
        <authorList>
            <person name="Sun Z."/>
            <person name="Zhou Y."/>
            <person name="Li H."/>
        </authorList>
    </citation>
    <scope>NUCLEOTIDE SEQUENCE [LARGE SCALE GENOMIC DNA]</scope>
    <source>
        <strain evidence="3 4">PDB-F2</strain>
    </source>
</reference>
<dbReference type="GeneID" id="71514165"/>
<dbReference type="PANTHER" id="PTHR34473:SF2">
    <property type="entry name" value="UPF0699 TRANSMEMBRANE PROTEIN YDBT"/>
    <property type="match status" value="1"/>
</dbReference>
<dbReference type="RefSeq" id="WP_060679141.1">
    <property type="nucleotide sequence ID" value="NZ_CP017962.1"/>
</dbReference>
<feature type="transmembrane region" description="Helical" evidence="1">
    <location>
        <begin position="43"/>
        <end position="62"/>
    </location>
</feature>
<feature type="transmembrane region" description="Helical" evidence="1">
    <location>
        <begin position="185"/>
        <end position="206"/>
    </location>
</feature>
<keyword evidence="1" id="KW-1133">Transmembrane helix</keyword>
<feature type="transmembrane region" description="Helical" evidence="1">
    <location>
        <begin position="364"/>
        <end position="382"/>
    </location>
</feature>
<evidence type="ECO:0000259" key="2">
    <source>
        <dbReference type="Pfam" id="PF03703"/>
    </source>
</evidence>
<dbReference type="PIRSF" id="PIRSF026631">
    <property type="entry name" value="UCP026631"/>
    <property type="match status" value="1"/>
</dbReference>
<dbReference type="KEGG" id="vhl:BME96_07165"/>
<dbReference type="EMBL" id="CP017962">
    <property type="protein sequence ID" value="APC47965.1"/>
    <property type="molecule type" value="Genomic_DNA"/>
</dbReference>
<organism evidence="3 4">
    <name type="scientific">Virgibacillus halodenitrificans</name>
    <name type="common">Bacillus halodenitrificans</name>
    <dbReference type="NCBI Taxonomy" id="1482"/>
    <lineage>
        <taxon>Bacteria</taxon>
        <taxon>Bacillati</taxon>
        <taxon>Bacillota</taxon>
        <taxon>Bacilli</taxon>
        <taxon>Bacillales</taxon>
        <taxon>Bacillaceae</taxon>
        <taxon>Virgibacillus</taxon>
    </lineage>
</organism>
<feature type="transmembrane region" description="Helical" evidence="1">
    <location>
        <begin position="226"/>
        <end position="251"/>
    </location>
</feature>
<dbReference type="InterPro" id="IPR005182">
    <property type="entry name" value="YdbS-like_PH"/>
</dbReference>
<proteinExistence type="predicted"/>
<evidence type="ECO:0000256" key="1">
    <source>
        <dbReference type="SAM" id="Phobius"/>
    </source>
</evidence>
<protein>
    <recommendedName>
        <fullName evidence="2">YdbS-like PH domain-containing protein</fullName>
    </recommendedName>
</protein>
<feature type="domain" description="YdbS-like PH" evidence="2">
    <location>
        <begin position="64"/>
        <end position="143"/>
    </location>
</feature>
<name>A0AAC9NKJ9_VIRHA</name>
<feature type="domain" description="YdbS-like PH" evidence="2">
    <location>
        <begin position="407"/>
        <end position="465"/>
    </location>
</feature>
<keyword evidence="1" id="KW-0472">Membrane</keyword>
<evidence type="ECO:0000313" key="3">
    <source>
        <dbReference type="EMBL" id="APC47965.1"/>
    </source>
</evidence>
<dbReference type="Pfam" id="PF03703">
    <property type="entry name" value="bPH_2"/>
    <property type="match status" value="3"/>
</dbReference>
<dbReference type="PANTHER" id="PTHR34473">
    <property type="entry name" value="UPF0699 TRANSMEMBRANE PROTEIN YDBS"/>
    <property type="match status" value="1"/>
</dbReference>
<accession>A0AAC9NKJ9</accession>
<keyword evidence="1" id="KW-0812">Transmembrane</keyword>
<feature type="transmembrane region" description="Helical" evidence="1">
    <location>
        <begin position="20"/>
        <end position="37"/>
    </location>
</feature>
<gene>
    <name evidence="3" type="ORF">BME96_07165</name>
</gene>
<evidence type="ECO:0000313" key="4">
    <source>
        <dbReference type="Proteomes" id="UP000182945"/>
    </source>
</evidence>
<feature type="transmembrane region" description="Helical" evidence="1">
    <location>
        <begin position="388"/>
        <end position="408"/>
    </location>
</feature>
<sequence>MKELNRYHPLTIVFDMWKTAKNSFFAIFYLYILNFSSDSTFIYYARIVFWIFIGITFITIFIKWYTNKYTVNETSFNLFHGIFKKTKQTIPFSKIQNVNRHTSLFHRLFNVTSIHFETGTAEDSSVKFSVIKRTAADQLEEYIAEKGEGTGSTISFEELDSNGRSDLDSRKTVHFQPVRKDIVKASFTSLSFLVLIPILGSIYSKINQVLDLEKRAEGYLSYLLDAWWMIVVLVLVFGCLSLLIGMAWTFLKYGKYEISSDGERIYIKKGVMETTEFSILKSRVQAVEVTQSFMKRLLGLAEVKLTSSGSFSGGEELEVNTLYPFLPLNRAYDLITELLPTYEVASHLYSLPKKSLGIRLLKPSWFWVMATGALFYFHPVFFQMEMTWLILSILLLTLIVFGRILDYYHTGYLVKGRFIQFRKGGFTTTTFLSRRDKIIEVGVSSNLIQQFLGLATVTTVNRAKPVYHNTLTDVPVNFSTLFYSWYMEREKEVEHE</sequence>